<sequence>MRIMADRPRCRPHAAAARLTLRNGSSSERERPLVGCRIATRSHILTGKAPAGTCRIPAVNSFRHRGTMSSSEALRTARIAAAPAVAAPPADVSAEPAALSDSLFTHPAYRRAHGMAPSLMFTVAGRTALFSGQSGAPTYLGRLDRLTAGEIDALAARVFAETDAPAVVFEDIVLDETGPAATRFHQLRCRYQANWRRAIGPGEKYLPAKKASDVRRRLRRFKEEIGDPQSVRLTFGRARPGDVAAVTRYNRIKVETSGHRHYADAAAEAALERLAGEIGYSCLLHVGEELIGGTIVLVAGRDAYFSLIGYDLGHAKVAPGFQVYMHAIREIEQFGCRNANFLWGDGDWKVGLGATREQLTTVIVQRGPAALASPAHWRGAGPYLVRHVKARLKPVARRLGVWSGPS</sequence>
<keyword evidence="3" id="KW-1185">Reference proteome</keyword>
<dbReference type="InterPro" id="IPR016181">
    <property type="entry name" value="Acyl_CoA_acyltransferase"/>
</dbReference>
<dbReference type="Gene3D" id="3.40.630.30">
    <property type="match status" value="1"/>
</dbReference>
<dbReference type="Pfam" id="PF13480">
    <property type="entry name" value="Acetyltransf_6"/>
    <property type="match status" value="1"/>
</dbReference>
<evidence type="ECO:0000313" key="2">
    <source>
        <dbReference type="EMBL" id="RAI24706.1"/>
    </source>
</evidence>
<comment type="caution">
    <text evidence="2">The sequence shown here is derived from an EMBL/GenBank/DDBJ whole genome shotgun (WGS) entry which is preliminary data.</text>
</comment>
<dbReference type="AlphaFoldDB" id="A0A327JG82"/>
<accession>A0A327JG82</accession>
<evidence type="ECO:0000313" key="3">
    <source>
        <dbReference type="Proteomes" id="UP000249299"/>
    </source>
</evidence>
<reference evidence="2 3" key="1">
    <citation type="submission" date="2017-07" db="EMBL/GenBank/DDBJ databases">
        <title>Draft Genome Sequences of Select Purple Nonsulfur Bacteria.</title>
        <authorList>
            <person name="Lasarre B."/>
            <person name="Mckinlay J.B."/>
        </authorList>
    </citation>
    <scope>NUCLEOTIDE SEQUENCE [LARGE SCALE GENOMIC DNA]</scope>
    <source>
        <strain evidence="2 3">DSM 11290</strain>
    </source>
</reference>
<evidence type="ECO:0000259" key="1">
    <source>
        <dbReference type="Pfam" id="PF13480"/>
    </source>
</evidence>
<dbReference type="InterPro" id="IPR038740">
    <property type="entry name" value="BioF2-like_GNAT_dom"/>
</dbReference>
<dbReference type="EMBL" id="NPEV01000070">
    <property type="protein sequence ID" value="RAI24706.1"/>
    <property type="molecule type" value="Genomic_DNA"/>
</dbReference>
<feature type="domain" description="BioF2-like acetyltransferase" evidence="1">
    <location>
        <begin position="213"/>
        <end position="349"/>
    </location>
</feature>
<name>A0A327JG82_9HYPH</name>
<dbReference type="SUPFAM" id="SSF55729">
    <property type="entry name" value="Acyl-CoA N-acyltransferases (Nat)"/>
    <property type="match status" value="1"/>
</dbReference>
<protein>
    <recommendedName>
        <fullName evidence="1">BioF2-like acetyltransferase domain-containing protein</fullName>
    </recommendedName>
</protein>
<proteinExistence type="predicted"/>
<organism evidence="2 3">
    <name type="scientific">Rhodobium orientis</name>
    <dbReference type="NCBI Taxonomy" id="34017"/>
    <lineage>
        <taxon>Bacteria</taxon>
        <taxon>Pseudomonadati</taxon>
        <taxon>Pseudomonadota</taxon>
        <taxon>Alphaproteobacteria</taxon>
        <taxon>Hyphomicrobiales</taxon>
        <taxon>Rhodobiaceae</taxon>
        <taxon>Rhodobium</taxon>
    </lineage>
</organism>
<dbReference type="Proteomes" id="UP000249299">
    <property type="component" value="Unassembled WGS sequence"/>
</dbReference>
<gene>
    <name evidence="2" type="ORF">CH339_21535</name>
</gene>